<dbReference type="AlphaFoldDB" id="A0A4C1WAQ5"/>
<organism evidence="2 3">
    <name type="scientific">Eumeta variegata</name>
    <name type="common">Bagworm moth</name>
    <name type="synonym">Eumeta japonica</name>
    <dbReference type="NCBI Taxonomy" id="151549"/>
    <lineage>
        <taxon>Eukaryota</taxon>
        <taxon>Metazoa</taxon>
        <taxon>Ecdysozoa</taxon>
        <taxon>Arthropoda</taxon>
        <taxon>Hexapoda</taxon>
        <taxon>Insecta</taxon>
        <taxon>Pterygota</taxon>
        <taxon>Neoptera</taxon>
        <taxon>Endopterygota</taxon>
        <taxon>Lepidoptera</taxon>
        <taxon>Glossata</taxon>
        <taxon>Ditrysia</taxon>
        <taxon>Tineoidea</taxon>
        <taxon>Psychidae</taxon>
        <taxon>Oiketicinae</taxon>
        <taxon>Eumeta</taxon>
    </lineage>
</organism>
<proteinExistence type="predicted"/>
<feature type="region of interest" description="Disordered" evidence="1">
    <location>
        <begin position="1"/>
        <end position="68"/>
    </location>
</feature>
<evidence type="ECO:0000313" key="2">
    <source>
        <dbReference type="EMBL" id="GBP47960.1"/>
    </source>
</evidence>
<sequence length="113" mass="12274">MLGQTTSAGAVGSRRRVTNSSSTPSSDSFQFCASAARPSETAARGKTRRPPKAELTPLQSNKTSDYKENVLSPINRLRNHSAPARHGFAAPPPVLVDELLPNDIVRCCPDWWN</sequence>
<accession>A0A4C1WAQ5</accession>
<name>A0A4C1WAQ5_EUMVA</name>
<dbReference type="Proteomes" id="UP000299102">
    <property type="component" value="Unassembled WGS sequence"/>
</dbReference>
<reference evidence="2 3" key="1">
    <citation type="journal article" date="2019" name="Commun. Biol.">
        <title>The bagworm genome reveals a unique fibroin gene that provides high tensile strength.</title>
        <authorList>
            <person name="Kono N."/>
            <person name="Nakamura H."/>
            <person name="Ohtoshi R."/>
            <person name="Tomita M."/>
            <person name="Numata K."/>
            <person name="Arakawa K."/>
        </authorList>
    </citation>
    <scope>NUCLEOTIDE SEQUENCE [LARGE SCALE GENOMIC DNA]</scope>
</reference>
<evidence type="ECO:0000256" key="1">
    <source>
        <dbReference type="SAM" id="MobiDB-lite"/>
    </source>
</evidence>
<protein>
    <submittedName>
        <fullName evidence="2">Uncharacterized protein</fullName>
    </submittedName>
</protein>
<comment type="caution">
    <text evidence="2">The sequence shown here is derived from an EMBL/GenBank/DDBJ whole genome shotgun (WGS) entry which is preliminary data.</text>
</comment>
<dbReference type="EMBL" id="BGZK01000514">
    <property type="protein sequence ID" value="GBP47960.1"/>
    <property type="molecule type" value="Genomic_DNA"/>
</dbReference>
<feature type="compositionally biased region" description="Low complexity" evidence="1">
    <location>
        <begin position="18"/>
        <end position="28"/>
    </location>
</feature>
<gene>
    <name evidence="2" type="ORF">EVAR_40384_1</name>
</gene>
<keyword evidence="3" id="KW-1185">Reference proteome</keyword>
<evidence type="ECO:0000313" key="3">
    <source>
        <dbReference type="Proteomes" id="UP000299102"/>
    </source>
</evidence>